<dbReference type="InterPro" id="IPR003599">
    <property type="entry name" value="Ig_sub"/>
</dbReference>
<sequence length="290" mass="32337">MCQVNTDPMKMQTAYLEVVIPPDIVYEETSGDIMVPEGGSAKLQCKARGQPQPRVVWRREDGGAILVRGGQGGPGGRPMSVEGETLTFTKVTRSEMGAYLCIAANGVPPSVSKRMMLHVHFHPLIQVRNQLVGAPVNTDVTLQCHVEASPKAINFWTRESGEMIISNDKYYMTEINNSYYSVQMKLIIRHFHGSDLGGYKCISKNSIGDAEGTIRLYEVEIPERVDVAEETEDETDESTENSEKRLYNGFQGPLTEIEQNNVTPNDNATACSLARMQRLYPVLLILLQFY</sequence>
<name>A0A9N9X1P3_PHACE</name>
<evidence type="ECO:0000313" key="11">
    <source>
        <dbReference type="EMBL" id="CAG9816935.1"/>
    </source>
</evidence>
<dbReference type="PANTHER" id="PTHR12231:SF87">
    <property type="entry name" value="DPR-INTERACTING PROTEIN BETA, ISOFORM C"/>
    <property type="match status" value="1"/>
</dbReference>
<evidence type="ECO:0000256" key="2">
    <source>
        <dbReference type="ARBA" id="ARBA00022475"/>
    </source>
</evidence>
<dbReference type="Pfam" id="PF07679">
    <property type="entry name" value="I-set"/>
    <property type="match status" value="1"/>
</dbReference>
<reference evidence="11" key="2">
    <citation type="submission" date="2022-10" db="EMBL/GenBank/DDBJ databases">
        <authorList>
            <consortium name="ENA_rothamsted_submissions"/>
            <consortium name="culmorum"/>
            <person name="King R."/>
        </authorList>
    </citation>
    <scope>NUCLEOTIDE SEQUENCE</scope>
</reference>
<accession>A0A9N9X1P3</accession>
<evidence type="ECO:0000256" key="4">
    <source>
        <dbReference type="ARBA" id="ARBA00022737"/>
    </source>
</evidence>
<dbReference type="InterPro" id="IPR003598">
    <property type="entry name" value="Ig_sub2"/>
</dbReference>
<dbReference type="InterPro" id="IPR007110">
    <property type="entry name" value="Ig-like_dom"/>
</dbReference>
<evidence type="ECO:0000256" key="1">
    <source>
        <dbReference type="ARBA" id="ARBA00004236"/>
    </source>
</evidence>
<evidence type="ECO:0000259" key="10">
    <source>
        <dbReference type="PROSITE" id="PS50835"/>
    </source>
</evidence>
<evidence type="ECO:0000256" key="6">
    <source>
        <dbReference type="ARBA" id="ARBA00023157"/>
    </source>
</evidence>
<dbReference type="Proteomes" id="UP001153737">
    <property type="component" value="Chromosome 14"/>
</dbReference>
<evidence type="ECO:0000256" key="8">
    <source>
        <dbReference type="ARBA" id="ARBA00023319"/>
    </source>
</evidence>
<reference evidence="11" key="1">
    <citation type="submission" date="2022-01" db="EMBL/GenBank/DDBJ databases">
        <authorList>
            <person name="King R."/>
        </authorList>
    </citation>
    <scope>NUCLEOTIDE SEQUENCE</scope>
</reference>
<feature type="region of interest" description="Disordered" evidence="9">
    <location>
        <begin position="226"/>
        <end position="246"/>
    </location>
</feature>
<dbReference type="InterPro" id="IPR051170">
    <property type="entry name" value="Neural/epithelial_adhesion"/>
</dbReference>
<dbReference type="PROSITE" id="PS50835">
    <property type="entry name" value="IG_LIKE"/>
    <property type="match status" value="2"/>
</dbReference>
<dbReference type="Pfam" id="PF13927">
    <property type="entry name" value="Ig_3"/>
    <property type="match status" value="1"/>
</dbReference>
<comment type="subcellular location">
    <subcellularLocation>
        <location evidence="1">Cell membrane</location>
    </subcellularLocation>
</comment>
<keyword evidence="5" id="KW-0472">Membrane</keyword>
<dbReference type="SMART" id="SM00409">
    <property type="entry name" value="IG"/>
    <property type="match status" value="2"/>
</dbReference>
<keyword evidence="4" id="KW-0677">Repeat</keyword>
<feature type="domain" description="Ig-like" evidence="10">
    <location>
        <begin position="123"/>
        <end position="220"/>
    </location>
</feature>
<gene>
    <name evidence="11" type="ORF">PHAECO_LOCUS3971</name>
</gene>
<evidence type="ECO:0000256" key="7">
    <source>
        <dbReference type="ARBA" id="ARBA00023180"/>
    </source>
</evidence>
<dbReference type="FunFam" id="2.60.40.10:FF:000328">
    <property type="entry name" value="CLUMA_CG000981, isoform A"/>
    <property type="match status" value="1"/>
</dbReference>
<keyword evidence="7" id="KW-0325">Glycoprotein</keyword>
<proteinExistence type="predicted"/>
<dbReference type="EMBL" id="OU896720">
    <property type="protein sequence ID" value="CAG9816935.1"/>
    <property type="molecule type" value="Genomic_DNA"/>
</dbReference>
<dbReference type="InterPro" id="IPR013098">
    <property type="entry name" value="Ig_I-set"/>
</dbReference>
<dbReference type="SMART" id="SM00408">
    <property type="entry name" value="IGc2"/>
    <property type="match status" value="2"/>
</dbReference>
<keyword evidence="3" id="KW-0732">Signal</keyword>
<evidence type="ECO:0000256" key="9">
    <source>
        <dbReference type="SAM" id="MobiDB-lite"/>
    </source>
</evidence>
<protein>
    <recommendedName>
        <fullName evidence="10">Ig-like domain-containing protein</fullName>
    </recommendedName>
</protein>
<dbReference type="AlphaFoldDB" id="A0A9N9X1P3"/>
<dbReference type="GO" id="GO:0043005">
    <property type="term" value="C:neuron projection"/>
    <property type="evidence" value="ECO:0007669"/>
    <property type="project" value="TreeGrafter"/>
</dbReference>
<dbReference type="SUPFAM" id="SSF48726">
    <property type="entry name" value="Immunoglobulin"/>
    <property type="match status" value="2"/>
</dbReference>
<dbReference type="Gene3D" id="2.60.40.10">
    <property type="entry name" value="Immunoglobulins"/>
    <property type="match status" value="2"/>
</dbReference>
<keyword evidence="12" id="KW-1185">Reference proteome</keyword>
<dbReference type="PANTHER" id="PTHR12231">
    <property type="entry name" value="CTX-RELATED TYPE I TRANSMEMBRANE PROTEIN"/>
    <property type="match status" value="1"/>
</dbReference>
<evidence type="ECO:0000256" key="3">
    <source>
        <dbReference type="ARBA" id="ARBA00022729"/>
    </source>
</evidence>
<keyword evidence="6" id="KW-1015">Disulfide bond</keyword>
<dbReference type="GO" id="GO:0005886">
    <property type="term" value="C:plasma membrane"/>
    <property type="evidence" value="ECO:0007669"/>
    <property type="project" value="UniProtKB-SubCell"/>
</dbReference>
<dbReference type="InterPro" id="IPR013783">
    <property type="entry name" value="Ig-like_fold"/>
</dbReference>
<dbReference type="FunFam" id="2.60.40.10:FF:000376">
    <property type="entry name" value="CLUMA_CG000981, isoform A"/>
    <property type="match status" value="1"/>
</dbReference>
<feature type="compositionally biased region" description="Acidic residues" evidence="9">
    <location>
        <begin position="228"/>
        <end position="240"/>
    </location>
</feature>
<dbReference type="InterPro" id="IPR036179">
    <property type="entry name" value="Ig-like_dom_sf"/>
</dbReference>
<organism evidence="11 12">
    <name type="scientific">Phaedon cochleariae</name>
    <name type="common">Mustard beetle</name>
    <dbReference type="NCBI Taxonomy" id="80249"/>
    <lineage>
        <taxon>Eukaryota</taxon>
        <taxon>Metazoa</taxon>
        <taxon>Ecdysozoa</taxon>
        <taxon>Arthropoda</taxon>
        <taxon>Hexapoda</taxon>
        <taxon>Insecta</taxon>
        <taxon>Pterygota</taxon>
        <taxon>Neoptera</taxon>
        <taxon>Endopterygota</taxon>
        <taxon>Coleoptera</taxon>
        <taxon>Polyphaga</taxon>
        <taxon>Cucujiformia</taxon>
        <taxon>Chrysomeloidea</taxon>
        <taxon>Chrysomelidae</taxon>
        <taxon>Chrysomelinae</taxon>
        <taxon>Chrysomelini</taxon>
        <taxon>Phaedon</taxon>
    </lineage>
</organism>
<feature type="domain" description="Ig-like" evidence="10">
    <location>
        <begin position="22"/>
        <end position="112"/>
    </location>
</feature>
<keyword evidence="2" id="KW-1003">Cell membrane</keyword>
<evidence type="ECO:0000256" key="5">
    <source>
        <dbReference type="ARBA" id="ARBA00023136"/>
    </source>
</evidence>
<dbReference type="OrthoDB" id="10012075at2759"/>
<keyword evidence="8" id="KW-0393">Immunoglobulin domain</keyword>
<evidence type="ECO:0000313" key="12">
    <source>
        <dbReference type="Proteomes" id="UP001153737"/>
    </source>
</evidence>